<dbReference type="AlphaFoldDB" id="A0A9P9H022"/>
<organism evidence="2 3">
    <name type="scientific">Fusarium redolens</name>
    <dbReference type="NCBI Taxonomy" id="48865"/>
    <lineage>
        <taxon>Eukaryota</taxon>
        <taxon>Fungi</taxon>
        <taxon>Dikarya</taxon>
        <taxon>Ascomycota</taxon>
        <taxon>Pezizomycotina</taxon>
        <taxon>Sordariomycetes</taxon>
        <taxon>Hypocreomycetidae</taxon>
        <taxon>Hypocreales</taxon>
        <taxon>Nectriaceae</taxon>
        <taxon>Fusarium</taxon>
        <taxon>Fusarium redolens species complex</taxon>
    </lineage>
</organism>
<dbReference type="OrthoDB" id="4364105at2759"/>
<comment type="caution">
    <text evidence="2">The sequence shown here is derived from an EMBL/GenBank/DDBJ whole genome shotgun (WGS) entry which is preliminary data.</text>
</comment>
<dbReference type="EMBL" id="JAGMUX010000009">
    <property type="protein sequence ID" value="KAH7248575.1"/>
    <property type="molecule type" value="Genomic_DNA"/>
</dbReference>
<evidence type="ECO:0000313" key="3">
    <source>
        <dbReference type="Proteomes" id="UP000720189"/>
    </source>
</evidence>
<feature type="compositionally biased region" description="Low complexity" evidence="1">
    <location>
        <begin position="1"/>
        <end position="19"/>
    </location>
</feature>
<feature type="region of interest" description="Disordered" evidence="1">
    <location>
        <begin position="1"/>
        <end position="20"/>
    </location>
</feature>
<reference evidence="2" key="1">
    <citation type="journal article" date="2021" name="Nat. Commun.">
        <title>Genetic determinants of endophytism in the Arabidopsis root mycobiome.</title>
        <authorList>
            <person name="Mesny F."/>
            <person name="Miyauchi S."/>
            <person name="Thiergart T."/>
            <person name="Pickel B."/>
            <person name="Atanasova L."/>
            <person name="Karlsson M."/>
            <person name="Huettel B."/>
            <person name="Barry K.W."/>
            <person name="Haridas S."/>
            <person name="Chen C."/>
            <person name="Bauer D."/>
            <person name="Andreopoulos W."/>
            <person name="Pangilinan J."/>
            <person name="LaButti K."/>
            <person name="Riley R."/>
            <person name="Lipzen A."/>
            <person name="Clum A."/>
            <person name="Drula E."/>
            <person name="Henrissat B."/>
            <person name="Kohler A."/>
            <person name="Grigoriev I.V."/>
            <person name="Martin F.M."/>
            <person name="Hacquard S."/>
        </authorList>
    </citation>
    <scope>NUCLEOTIDE SEQUENCE</scope>
    <source>
        <strain evidence="2">MPI-CAGE-AT-0023</strain>
    </source>
</reference>
<name>A0A9P9H022_FUSRE</name>
<keyword evidence="3" id="KW-1185">Reference proteome</keyword>
<gene>
    <name evidence="2" type="ORF">BKA55DRAFT_569473</name>
</gene>
<dbReference type="GeneID" id="70222885"/>
<evidence type="ECO:0000256" key="1">
    <source>
        <dbReference type="SAM" id="MobiDB-lite"/>
    </source>
</evidence>
<dbReference type="RefSeq" id="XP_046048370.1">
    <property type="nucleotide sequence ID" value="XM_046192931.1"/>
</dbReference>
<sequence>MSTNTESTSESSSFNTSTTQVITPTATKLLSLTTPFEQPPGCDSNFVQTSVFPSGHPKSPVPIILSTADSSCYPSGWEDVIRTSRFDFYPAVCPSGWIYYDMQTTTSELSMARCCNKFECTILLY</sequence>
<protein>
    <submittedName>
        <fullName evidence="2">Uncharacterized protein</fullName>
    </submittedName>
</protein>
<proteinExistence type="predicted"/>
<evidence type="ECO:0000313" key="2">
    <source>
        <dbReference type="EMBL" id="KAH7248575.1"/>
    </source>
</evidence>
<dbReference type="Proteomes" id="UP000720189">
    <property type="component" value="Unassembled WGS sequence"/>
</dbReference>
<accession>A0A9P9H022</accession>